<protein>
    <recommendedName>
        <fullName evidence="3">NlpC/P60 family protein</fullName>
    </recommendedName>
</protein>
<reference evidence="1 2" key="1">
    <citation type="submission" date="2020-07" db="EMBL/GenBank/DDBJ databases">
        <title>Sequencing the genomes of 1000 actinobacteria strains.</title>
        <authorList>
            <person name="Klenk H.-P."/>
        </authorList>
    </citation>
    <scope>NUCLEOTIDE SEQUENCE [LARGE SCALE GENOMIC DNA]</scope>
    <source>
        <strain evidence="1 2">DSM 100723</strain>
    </source>
</reference>
<organism evidence="1 2">
    <name type="scientific">Microlunatus kandeliicorticis</name>
    <dbReference type="NCBI Taxonomy" id="1759536"/>
    <lineage>
        <taxon>Bacteria</taxon>
        <taxon>Bacillati</taxon>
        <taxon>Actinomycetota</taxon>
        <taxon>Actinomycetes</taxon>
        <taxon>Propionibacteriales</taxon>
        <taxon>Propionibacteriaceae</taxon>
        <taxon>Microlunatus</taxon>
    </lineage>
</organism>
<dbReference type="SUPFAM" id="SSF54001">
    <property type="entry name" value="Cysteine proteinases"/>
    <property type="match status" value="1"/>
</dbReference>
<evidence type="ECO:0000313" key="2">
    <source>
        <dbReference type="Proteomes" id="UP000523079"/>
    </source>
</evidence>
<evidence type="ECO:0000313" key="1">
    <source>
        <dbReference type="EMBL" id="MBA8792871.1"/>
    </source>
</evidence>
<dbReference type="AlphaFoldDB" id="A0A7W3P4G3"/>
<dbReference type="RefSeq" id="WP_182558458.1">
    <property type="nucleotide sequence ID" value="NZ_JACGWT010000001.1"/>
</dbReference>
<dbReference type="EMBL" id="JACGWT010000001">
    <property type="protein sequence ID" value="MBA8792871.1"/>
    <property type="molecule type" value="Genomic_DNA"/>
</dbReference>
<sequence length="321" mass="33458">MSAQQIRNARTIDQVVRSLGFSGQAALVTLVAAVGESDLVNVDYGDTAGPDSRGLFQQRSSWGTEAQRMDPVYATQSFLLGPQHDGKAHGPGGTGLVAIPGWQSMTPAAAIHAVQINADPNHYTKFIPEARQIAARAGIDLTHAGSDLTSAGLAAVSSGGCTGITADAAAVGTGACPLDGVFAPGHKNPNTCNQALAFEQAQIDSGTHQWHRACLALVARAYGWHGSGEATARQAAQTIIDAGQMHTDTTDIPRGAILWWDGSAVGNSAGHVAIYAGGGLIYSSDAPANDGSVGRVPWDYPMSRWHQRLLGWSPPYFLHSA</sequence>
<gene>
    <name evidence="1" type="ORF">FHX74_000465</name>
</gene>
<keyword evidence="2" id="KW-1185">Reference proteome</keyword>
<accession>A0A7W3P4G3</accession>
<dbReference type="InterPro" id="IPR038765">
    <property type="entry name" value="Papain-like_cys_pep_sf"/>
</dbReference>
<name>A0A7W3P4G3_9ACTN</name>
<dbReference type="Proteomes" id="UP000523079">
    <property type="component" value="Unassembled WGS sequence"/>
</dbReference>
<evidence type="ECO:0008006" key="3">
    <source>
        <dbReference type="Google" id="ProtNLM"/>
    </source>
</evidence>
<comment type="caution">
    <text evidence="1">The sequence shown here is derived from an EMBL/GenBank/DDBJ whole genome shotgun (WGS) entry which is preliminary data.</text>
</comment>
<proteinExistence type="predicted"/>